<proteinExistence type="predicted"/>
<dbReference type="EMBL" id="VZZY01027863">
    <property type="protein sequence ID" value="NXW66842.1"/>
    <property type="molecule type" value="Genomic_DNA"/>
</dbReference>
<evidence type="ECO:0000256" key="7">
    <source>
        <dbReference type="ARBA" id="ARBA00023163"/>
    </source>
</evidence>
<dbReference type="InterPro" id="IPR013087">
    <property type="entry name" value="Znf_C2H2_type"/>
</dbReference>
<keyword evidence="7" id="KW-0804">Transcription</keyword>
<keyword evidence="3" id="KW-0677">Repeat</keyword>
<comment type="caution">
    <text evidence="11">The sequence shown here is derived from an EMBL/GenBank/DDBJ whole genome shotgun (WGS) entry which is preliminary data.</text>
</comment>
<protein>
    <submittedName>
        <fullName evidence="11">ZSC30 protein</fullName>
    </submittedName>
</protein>
<comment type="subcellular location">
    <subcellularLocation>
        <location evidence="1">Nucleus</location>
    </subcellularLocation>
</comment>
<dbReference type="SMART" id="SM00355">
    <property type="entry name" value="ZnF_C2H2"/>
    <property type="match status" value="2"/>
</dbReference>
<dbReference type="OrthoDB" id="6077919at2759"/>
<evidence type="ECO:0000256" key="6">
    <source>
        <dbReference type="ARBA" id="ARBA00023015"/>
    </source>
</evidence>
<evidence type="ECO:0000256" key="3">
    <source>
        <dbReference type="ARBA" id="ARBA00022737"/>
    </source>
</evidence>
<feature type="domain" description="C2H2-type" evidence="10">
    <location>
        <begin position="35"/>
        <end position="60"/>
    </location>
</feature>
<evidence type="ECO:0000256" key="9">
    <source>
        <dbReference type="PROSITE-ProRule" id="PRU00042"/>
    </source>
</evidence>
<dbReference type="PROSITE" id="PS50157">
    <property type="entry name" value="ZINC_FINGER_C2H2_2"/>
    <property type="match status" value="2"/>
</dbReference>
<dbReference type="SUPFAM" id="SSF57667">
    <property type="entry name" value="beta-beta-alpha zinc fingers"/>
    <property type="match status" value="1"/>
</dbReference>
<feature type="non-terminal residue" evidence="11">
    <location>
        <position position="60"/>
    </location>
</feature>
<accession>A0A7L4DZZ2</accession>
<name>A0A7L4DZZ2_9AVES</name>
<evidence type="ECO:0000259" key="10">
    <source>
        <dbReference type="PROSITE" id="PS50157"/>
    </source>
</evidence>
<dbReference type="FunFam" id="3.30.160.60:FF:000495">
    <property type="entry name" value="zinc finger protein 668"/>
    <property type="match status" value="1"/>
</dbReference>
<feature type="domain" description="C2H2-type" evidence="10">
    <location>
        <begin position="7"/>
        <end position="34"/>
    </location>
</feature>
<dbReference type="Pfam" id="PF00096">
    <property type="entry name" value="zf-C2H2"/>
    <property type="match status" value="2"/>
</dbReference>
<evidence type="ECO:0000313" key="12">
    <source>
        <dbReference type="Proteomes" id="UP000541249"/>
    </source>
</evidence>
<dbReference type="PANTHER" id="PTHR23226">
    <property type="entry name" value="ZINC FINGER AND SCAN DOMAIN-CONTAINING"/>
    <property type="match status" value="1"/>
</dbReference>
<feature type="non-terminal residue" evidence="11">
    <location>
        <position position="1"/>
    </location>
</feature>
<keyword evidence="6" id="KW-0805">Transcription regulation</keyword>
<keyword evidence="12" id="KW-1185">Reference proteome</keyword>
<keyword evidence="5" id="KW-0862">Zinc</keyword>
<dbReference type="AlphaFoldDB" id="A0A7L4DZZ2"/>
<evidence type="ECO:0000256" key="1">
    <source>
        <dbReference type="ARBA" id="ARBA00004123"/>
    </source>
</evidence>
<evidence type="ECO:0000313" key="11">
    <source>
        <dbReference type="EMBL" id="NXW66842.1"/>
    </source>
</evidence>
<keyword evidence="8" id="KW-0539">Nucleus</keyword>
<evidence type="ECO:0000256" key="5">
    <source>
        <dbReference type="ARBA" id="ARBA00022833"/>
    </source>
</evidence>
<dbReference type="GO" id="GO:0008270">
    <property type="term" value="F:zinc ion binding"/>
    <property type="evidence" value="ECO:0007669"/>
    <property type="project" value="UniProtKB-KW"/>
</dbReference>
<gene>
    <name evidence="11" type="primary">Zscan30</name>
    <name evidence="11" type="ORF">EURGUL_R15329</name>
</gene>
<evidence type="ECO:0000256" key="2">
    <source>
        <dbReference type="ARBA" id="ARBA00022723"/>
    </source>
</evidence>
<evidence type="ECO:0000256" key="8">
    <source>
        <dbReference type="ARBA" id="ARBA00023242"/>
    </source>
</evidence>
<organism evidence="11 12">
    <name type="scientific">Eurystomus gularis</name>
    <dbReference type="NCBI Taxonomy" id="325343"/>
    <lineage>
        <taxon>Eukaryota</taxon>
        <taxon>Metazoa</taxon>
        <taxon>Chordata</taxon>
        <taxon>Craniata</taxon>
        <taxon>Vertebrata</taxon>
        <taxon>Euteleostomi</taxon>
        <taxon>Archelosauria</taxon>
        <taxon>Archosauria</taxon>
        <taxon>Dinosauria</taxon>
        <taxon>Saurischia</taxon>
        <taxon>Theropoda</taxon>
        <taxon>Coelurosauria</taxon>
        <taxon>Aves</taxon>
        <taxon>Neognathae</taxon>
        <taxon>Neoaves</taxon>
        <taxon>Telluraves</taxon>
        <taxon>Coraciimorphae</taxon>
        <taxon>Coraciiformes</taxon>
        <taxon>Coraciidae</taxon>
        <taxon>Eurystomus</taxon>
    </lineage>
</organism>
<dbReference type="InterPro" id="IPR036236">
    <property type="entry name" value="Znf_C2H2_sf"/>
</dbReference>
<dbReference type="FunFam" id="3.30.160.60:FF:002169">
    <property type="entry name" value="Zgc:174573"/>
    <property type="match status" value="1"/>
</dbReference>
<sequence>HSGERPYGCGRCGKTFSLSSNLVKHERTHSGEKPYGCGECGKSFRYKPQVTRHLKVHLEE</sequence>
<evidence type="ECO:0000256" key="4">
    <source>
        <dbReference type="ARBA" id="ARBA00022771"/>
    </source>
</evidence>
<dbReference type="Proteomes" id="UP000541249">
    <property type="component" value="Unassembled WGS sequence"/>
</dbReference>
<keyword evidence="4 9" id="KW-0863">Zinc-finger</keyword>
<keyword evidence="2" id="KW-0479">Metal-binding</keyword>
<dbReference type="PROSITE" id="PS00028">
    <property type="entry name" value="ZINC_FINGER_C2H2_1"/>
    <property type="match status" value="2"/>
</dbReference>
<dbReference type="PANTHER" id="PTHR23226:SF416">
    <property type="entry name" value="FI01424P"/>
    <property type="match status" value="1"/>
</dbReference>
<dbReference type="GO" id="GO:0000978">
    <property type="term" value="F:RNA polymerase II cis-regulatory region sequence-specific DNA binding"/>
    <property type="evidence" value="ECO:0007669"/>
    <property type="project" value="TreeGrafter"/>
</dbReference>
<dbReference type="GO" id="GO:0000981">
    <property type="term" value="F:DNA-binding transcription factor activity, RNA polymerase II-specific"/>
    <property type="evidence" value="ECO:0007669"/>
    <property type="project" value="TreeGrafter"/>
</dbReference>
<dbReference type="Gene3D" id="3.30.160.60">
    <property type="entry name" value="Classic Zinc Finger"/>
    <property type="match status" value="2"/>
</dbReference>
<reference evidence="11 12" key="1">
    <citation type="submission" date="2019-09" db="EMBL/GenBank/DDBJ databases">
        <title>Bird 10,000 Genomes (B10K) Project - Family phase.</title>
        <authorList>
            <person name="Zhang G."/>
        </authorList>
    </citation>
    <scope>NUCLEOTIDE SEQUENCE [LARGE SCALE GENOMIC DNA]</scope>
    <source>
        <strain evidence="11">B10K-DU-002-51</strain>
        <tissue evidence="11">Muscle</tissue>
    </source>
</reference>
<dbReference type="GO" id="GO:0005634">
    <property type="term" value="C:nucleus"/>
    <property type="evidence" value="ECO:0007669"/>
    <property type="project" value="UniProtKB-SubCell"/>
</dbReference>